<accession>A0A4R2BVL6</accession>
<dbReference type="Proteomes" id="UP000295043">
    <property type="component" value="Unassembled WGS sequence"/>
</dbReference>
<dbReference type="AlphaFoldDB" id="A0A4R2BVL6"/>
<protein>
    <submittedName>
        <fullName evidence="1">Uncharacterized protein</fullName>
    </submittedName>
</protein>
<dbReference type="EMBL" id="SLVU01000008">
    <property type="protein sequence ID" value="TCN30189.1"/>
    <property type="molecule type" value="Genomic_DNA"/>
</dbReference>
<evidence type="ECO:0000313" key="1">
    <source>
        <dbReference type="EMBL" id="TCN30189.1"/>
    </source>
</evidence>
<reference evidence="1 2" key="1">
    <citation type="submission" date="2019-03" db="EMBL/GenBank/DDBJ databases">
        <title>Genomic Encyclopedia of Type Strains, Phase IV (KMG-V): Genome sequencing to study the core and pangenomes of soil and plant-associated prokaryotes.</title>
        <authorList>
            <person name="Whitman W."/>
        </authorList>
    </citation>
    <scope>NUCLEOTIDE SEQUENCE [LARGE SCALE GENOMIC DNA]</scope>
    <source>
        <strain evidence="1 2">23C40</strain>
    </source>
</reference>
<organism evidence="1 2">
    <name type="scientific">Sinorhizobium americanum</name>
    <dbReference type="NCBI Taxonomy" id="194963"/>
    <lineage>
        <taxon>Bacteria</taxon>
        <taxon>Pseudomonadati</taxon>
        <taxon>Pseudomonadota</taxon>
        <taxon>Alphaproteobacteria</taxon>
        <taxon>Hyphomicrobiales</taxon>
        <taxon>Rhizobiaceae</taxon>
        <taxon>Sinorhizobium/Ensifer group</taxon>
        <taxon>Sinorhizobium</taxon>
    </lineage>
</organism>
<proteinExistence type="predicted"/>
<sequence length="56" mass="6782">MPYADRTQAKQVDSSLRHRNFRNYVTNATSRRQGVVVEQEFWVRAYSRERTEKFTN</sequence>
<comment type="caution">
    <text evidence="1">The sequence shown here is derived from an EMBL/GenBank/DDBJ whole genome shotgun (WGS) entry which is preliminary data.</text>
</comment>
<name>A0A4R2BVL6_9HYPH</name>
<evidence type="ECO:0000313" key="2">
    <source>
        <dbReference type="Proteomes" id="UP000295043"/>
    </source>
</evidence>
<gene>
    <name evidence="1" type="ORF">EV184_10860</name>
</gene>